<dbReference type="GO" id="GO:0006355">
    <property type="term" value="P:regulation of DNA-templated transcription"/>
    <property type="evidence" value="ECO:0007669"/>
    <property type="project" value="InterPro"/>
</dbReference>
<dbReference type="GO" id="GO:0008270">
    <property type="term" value="F:zinc ion binding"/>
    <property type="evidence" value="ECO:0007669"/>
    <property type="project" value="UniProtKB-KW"/>
</dbReference>
<dbReference type="GO" id="GO:0043565">
    <property type="term" value="F:sequence-specific DNA binding"/>
    <property type="evidence" value="ECO:0007669"/>
    <property type="project" value="InterPro"/>
</dbReference>
<accession>A0A8B8NDS2</accession>
<name>A0A8B8NDS2_9MYRT</name>
<organism evidence="2 3">
    <name type="scientific">Rhodamnia argentea</name>
    <dbReference type="NCBI Taxonomy" id="178133"/>
    <lineage>
        <taxon>Eukaryota</taxon>
        <taxon>Viridiplantae</taxon>
        <taxon>Streptophyta</taxon>
        <taxon>Embryophyta</taxon>
        <taxon>Tracheophyta</taxon>
        <taxon>Spermatophyta</taxon>
        <taxon>Magnoliopsida</taxon>
        <taxon>eudicotyledons</taxon>
        <taxon>Gunneridae</taxon>
        <taxon>Pentapetalae</taxon>
        <taxon>rosids</taxon>
        <taxon>malvids</taxon>
        <taxon>Myrtales</taxon>
        <taxon>Myrtaceae</taxon>
        <taxon>Myrtoideae</taxon>
        <taxon>Myrteae</taxon>
        <taxon>Australasian group</taxon>
        <taxon>Rhodamnia</taxon>
    </lineage>
</organism>
<keyword evidence="2" id="KW-1185">Reference proteome</keyword>
<reference evidence="3" key="1">
    <citation type="submission" date="2025-08" db="UniProtKB">
        <authorList>
            <consortium name="RefSeq"/>
        </authorList>
    </citation>
    <scope>IDENTIFICATION</scope>
    <source>
        <tissue evidence="3">Leaf</tissue>
    </source>
</reference>
<dbReference type="RefSeq" id="XP_030520611.2">
    <property type="nucleotide sequence ID" value="XM_030664751.2"/>
</dbReference>
<feature type="region of interest" description="Disordered" evidence="1">
    <location>
        <begin position="137"/>
        <end position="192"/>
    </location>
</feature>
<dbReference type="AlphaFoldDB" id="A0A8B8NDS2"/>
<feature type="compositionally biased region" description="Low complexity" evidence="1">
    <location>
        <begin position="137"/>
        <end position="147"/>
    </location>
</feature>
<proteinExistence type="predicted"/>
<dbReference type="KEGG" id="rarg:115734149"/>
<evidence type="ECO:0000313" key="2">
    <source>
        <dbReference type="Proteomes" id="UP000827889"/>
    </source>
</evidence>
<evidence type="ECO:0000256" key="1">
    <source>
        <dbReference type="SAM" id="MobiDB-lite"/>
    </source>
</evidence>
<evidence type="ECO:0000313" key="3">
    <source>
        <dbReference type="RefSeq" id="XP_030520611.2"/>
    </source>
</evidence>
<dbReference type="Proteomes" id="UP000827889">
    <property type="component" value="Chromosome 6"/>
</dbReference>
<gene>
    <name evidence="3" type="primary">LOC115734149</name>
</gene>
<dbReference type="GeneID" id="115734149"/>
<protein>
    <submittedName>
        <fullName evidence="3">Uncharacterized protein LOC115734149</fullName>
    </submittedName>
</protein>
<sequence>MDSEGVRQAAAAMNGSDVVKNKLDLELRLGLPDNDENPPKNQGQQFDPTLLAANDHVDWSHLALHPREDKDKHVPHGGVHVDASGGPLQLEMHDYYANSIKHCASPTGIDHPPNHPPIFPGMIVNNQFVDISHINNMESGMSSSSNGPQKLPIGRRRQGHNDTDNPNKRCANPLCNATSSPMWRRGPLGPKV</sequence>